<accession>A0AAD5QYQ2</accession>
<reference evidence="1" key="1">
    <citation type="submission" date="2021-06" db="EMBL/GenBank/DDBJ databases">
        <title>Parelaphostrongylus tenuis whole genome reference sequence.</title>
        <authorList>
            <person name="Garwood T.J."/>
            <person name="Larsen P.A."/>
            <person name="Fountain-Jones N.M."/>
            <person name="Garbe J.R."/>
            <person name="Macchietto M.G."/>
            <person name="Kania S.A."/>
            <person name="Gerhold R.W."/>
            <person name="Richards J.E."/>
            <person name="Wolf T.M."/>
        </authorList>
    </citation>
    <scope>NUCLEOTIDE SEQUENCE</scope>
    <source>
        <strain evidence="1">MNPRO001-30</strain>
        <tissue evidence="1">Meninges</tissue>
    </source>
</reference>
<proteinExistence type="predicted"/>
<evidence type="ECO:0000313" key="1">
    <source>
        <dbReference type="EMBL" id="KAJ1366317.1"/>
    </source>
</evidence>
<evidence type="ECO:0000313" key="2">
    <source>
        <dbReference type="Proteomes" id="UP001196413"/>
    </source>
</evidence>
<name>A0AAD5QYQ2_PARTN</name>
<dbReference type="AlphaFoldDB" id="A0AAD5QYQ2"/>
<sequence length="73" mass="7951">MALIECQMRLEERQSAHAPRNEEILGRESGSGSFSTNVEIDMNLSPGANKAAISAKLLRGLHFAFVSCCSRGR</sequence>
<comment type="caution">
    <text evidence="1">The sequence shown here is derived from an EMBL/GenBank/DDBJ whole genome shotgun (WGS) entry which is preliminary data.</text>
</comment>
<protein>
    <submittedName>
        <fullName evidence="1">Uncharacterized protein</fullName>
    </submittedName>
</protein>
<dbReference type="Proteomes" id="UP001196413">
    <property type="component" value="Unassembled WGS sequence"/>
</dbReference>
<dbReference type="EMBL" id="JAHQIW010005528">
    <property type="protein sequence ID" value="KAJ1366317.1"/>
    <property type="molecule type" value="Genomic_DNA"/>
</dbReference>
<organism evidence="1 2">
    <name type="scientific">Parelaphostrongylus tenuis</name>
    <name type="common">Meningeal worm</name>
    <dbReference type="NCBI Taxonomy" id="148309"/>
    <lineage>
        <taxon>Eukaryota</taxon>
        <taxon>Metazoa</taxon>
        <taxon>Ecdysozoa</taxon>
        <taxon>Nematoda</taxon>
        <taxon>Chromadorea</taxon>
        <taxon>Rhabditida</taxon>
        <taxon>Rhabditina</taxon>
        <taxon>Rhabditomorpha</taxon>
        <taxon>Strongyloidea</taxon>
        <taxon>Metastrongylidae</taxon>
        <taxon>Parelaphostrongylus</taxon>
    </lineage>
</organism>
<gene>
    <name evidence="1" type="ORF">KIN20_026948</name>
</gene>
<keyword evidence="2" id="KW-1185">Reference proteome</keyword>